<feature type="compositionally biased region" description="Basic and acidic residues" evidence="1">
    <location>
        <begin position="147"/>
        <end position="157"/>
    </location>
</feature>
<feature type="region of interest" description="Disordered" evidence="1">
    <location>
        <begin position="175"/>
        <end position="316"/>
    </location>
</feature>
<feature type="region of interest" description="Disordered" evidence="1">
    <location>
        <begin position="344"/>
        <end position="379"/>
    </location>
</feature>
<gene>
    <name evidence="3" type="ORF">C7M84_022158</name>
</gene>
<feature type="compositionally biased region" description="Polar residues" evidence="1">
    <location>
        <begin position="64"/>
        <end position="85"/>
    </location>
</feature>
<feature type="compositionally biased region" description="Basic and acidic residues" evidence="1">
    <location>
        <begin position="191"/>
        <end position="209"/>
    </location>
</feature>
<accession>A0A423U7H8</accession>
<feature type="transmembrane region" description="Helical" evidence="2">
    <location>
        <begin position="98"/>
        <end position="126"/>
    </location>
</feature>
<reference evidence="3 4" key="1">
    <citation type="submission" date="2018-04" db="EMBL/GenBank/DDBJ databases">
        <authorList>
            <person name="Zhang X."/>
            <person name="Yuan J."/>
            <person name="Li F."/>
            <person name="Xiang J."/>
        </authorList>
    </citation>
    <scope>NUCLEOTIDE SEQUENCE [LARGE SCALE GENOMIC DNA]</scope>
    <source>
        <tissue evidence="3">Muscle</tissue>
    </source>
</reference>
<keyword evidence="2" id="KW-0812">Transmembrane</keyword>
<evidence type="ECO:0000313" key="3">
    <source>
        <dbReference type="EMBL" id="ROT84646.1"/>
    </source>
</evidence>
<feature type="region of interest" description="Disordered" evidence="1">
    <location>
        <begin position="17"/>
        <end position="85"/>
    </location>
</feature>
<evidence type="ECO:0000313" key="4">
    <source>
        <dbReference type="Proteomes" id="UP000283509"/>
    </source>
</evidence>
<dbReference type="AlphaFoldDB" id="A0A423U7H8"/>
<feature type="compositionally biased region" description="Low complexity" evidence="1">
    <location>
        <begin position="47"/>
        <end position="56"/>
    </location>
</feature>
<feature type="compositionally biased region" description="Low complexity" evidence="1">
    <location>
        <begin position="296"/>
        <end position="307"/>
    </location>
</feature>
<proteinExistence type="predicted"/>
<evidence type="ECO:0000256" key="1">
    <source>
        <dbReference type="SAM" id="MobiDB-lite"/>
    </source>
</evidence>
<sequence length="430" mass="46043">MSFDDEVLWCSEKYSIEPSSSTASSYLPPTRTLSTTAEASSLKGSHATETNPNAATTEKDLSDSRATPSTATPGSSQSSTNVSDTGTMANGTCIENRILYGVLAFLVLCLFCVCGKEIVLEFLAWLKGLSMCCFKPRPSREHQRHPPRQETHGRGSRDSSIFEIIAVYDTEESTLVAQGTSSSDARPSRSLQDKEESISSSQEARKDGSSRASSQQGIDPKTDQDAPAFPSDEGPNEAPVTSQTDVGTSDSQKEGANPRNSSAGNHDIQTAESGSEYGFHQTPTDETLRKTSPHISQSDVNSLQSSSHARGGSQTSLQHEIDLNISLEDENDLHTWLYRESGKEFSAADGGSRISQTGSGSQISLQDQRDSSSASEAASGCPLEMNFASEIYDLMGKDVNDYPDVPQDGGQMHNSSGKDIGSDASLQDAY</sequence>
<feature type="compositionally biased region" description="Polar residues" evidence="1">
    <location>
        <begin position="175"/>
        <end position="185"/>
    </location>
</feature>
<reference evidence="3 4" key="2">
    <citation type="submission" date="2019-01" db="EMBL/GenBank/DDBJ databases">
        <title>The decoding of complex shrimp genome reveals the adaptation for benthos swimmer, frequently molting mechanism and breeding impact on genome.</title>
        <authorList>
            <person name="Sun Y."/>
            <person name="Gao Y."/>
            <person name="Yu Y."/>
        </authorList>
    </citation>
    <scope>NUCLEOTIDE SEQUENCE [LARGE SCALE GENOMIC DNA]</scope>
    <source>
        <tissue evidence="3">Muscle</tissue>
    </source>
</reference>
<comment type="caution">
    <text evidence="3">The sequence shown here is derived from an EMBL/GenBank/DDBJ whole genome shotgun (WGS) entry which is preliminary data.</text>
</comment>
<keyword evidence="2" id="KW-1133">Transmembrane helix</keyword>
<feature type="compositionally biased region" description="Polar residues" evidence="1">
    <location>
        <begin position="239"/>
        <end position="250"/>
    </location>
</feature>
<evidence type="ECO:0000256" key="2">
    <source>
        <dbReference type="SAM" id="Phobius"/>
    </source>
</evidence>
<protein>
    <submittedName>
        <fullName evidence="3">Uncharacterized protein</fullName>
    </submittedName>
</protein>
<organism evidence="3 4">
    <name type="scientific">Penaeus vannamei</name>
    <name type="common">Whiteleg shrimp</name>
    <name type="synonym">Litopenaeus vannamei</name>
    <dbReference type="NCBI Taxonomy" id="6689"/>
    <lineage>
        <taxon>Eukaryota</taxon>
        <taxon>Metazoa</taxon>
        <taxon>Ecdysozoa</taxon>
        <taxon>Arthropoda</taxon>
        <taxon>Crustacea</taxon>
        <taxon>Multicrustacea</taxon>
        <taxon>Malacostraca</taxon>
        <taxon>Eumalacostraca</taxon>
        <taxon>Eucarida</taxon>
        <taxon>Decapoda</taxon>
        <taxon>Dendrobranchiata</taxon>
        <taxon>Penaeoidea</taxon>
        <taxon>Penaeidae</taxon>
        <taxon>Penaeus</taxon>
    </lineage>
</organism>
<feature type="compositionally biased region" description="Polar residues" evidence="1">
    <location>
        <begin position="17"/>
        <end position="43"/>
    </location>
</feature>
<feature type="region of interest" description="Disordered" evidence="1">
    <location>
        <begin position="397"/>
        <end position="430"/>
    </location>
</feature>
<keyword evidence="4" id="KW-1185">Reference proteome</keyword>
<feature type="compositionally biased region" description="Polar residues" evidence="1">
    <location>
        <begin position="353"/>
        <end position="376"/>
    </location>
</feature>
<feature type="region of interest" description="Disordered" evidence="1">
    <location>
        <begin position="137"/>
        <end position="158"/>
    </location>
</feature>
<dbReference type="Proteomes" id="UP000283509">
    <property type="component" value="Unassembled WGS sequence"/>
</dbReference>
<feature type="compositionally biased region" description="Polar residues" evidence="1">
    <location>
        <begin position="258"/>
        <end position="273"/>
    </location>
</feature>
<dbReference type="EMBL" id="QCYY01000516">
    <property type="protein sequence ID" value="ROT84646.1"/>
    <property type="molecule type" value="Genomic_DNA"/>
</dbReference>
<name>A0A423U7H8_PENVA</name>
<keyword evidence="2" id="KW-0472">Membrane</keyword>